<protein>
    <submittedName>
        <fullName evidence="2">PD40 domain-containing protein</fullName>
    </submittedName>
</protein>
<evidence type="ECO:0000313" key="2">
    <source>
        <dbReference type="EMBL" id="MBS0123974.1"/>
    </source>
</evidence>
<dbReference type="PROSITE" id="PS00330">
    <property type="entry name" value="HEMOLYSIN_CALCIUM"/>
    <property type="match status" value="5"/>
</dbReference>
<dbReference type="InterPro" id="IPR011659">
    <property type="entry name" value="WD40"/>
</dbReference>
<dbReference type="PANTHER" id="PTHR36842:SF1">
    <property type="entry name" value="PROTEIN TOLB"/>
    <property type="match status" value="1"/>
</dbReference>
<gene>
    <name evidence="2" type="ORF">KB874_07490</name>
</gene>
<reference evidence="2" key="1">
    <citation type="submission" date="2021-04" db="EMBL/GenBank/DDBJ databases">
        <authorList>
            <person name="Yoon J."/>
        </authorList>
    </citation>
    <scope>NUCLEOTIDE SEQUENCE</scope>
    <source>
        <strain evidence="2">KMU-90</strain>
    </source>
</reference>
<evidence type="ECO:0000256" key="1">
    <source>
        <dbReference type="ARBA" id="ARBA00009820"/>
    </source>
</evidence>
<dbReference type="InterPro" id="IPR001343">
    <property type="entry name" value="Hemolysn_Ca-bd"/>
</dbReference>
<dbReference type="RefSeq" id="WP_212535950.1">
    <property type="nucleotide sequence ID" value="NZ_JAGTUU010000003.1"/>
</dbReference>
<comment type="similarity">
    <text evidence="1">Belongs to the TolB family.</text>
</comment>
<dbReference type="Gene3D" id="2.120.10.30">
    <property type="entry name" value="TolB, C-terminal domain"/>
    <property type="match status" value="1"/>
</dbReference>
<dbReference type="PRINTS" id="PR00313">
    <property type="entry name" value="CABNDNGRPT"/>
</dbReference>
<accession>A0A8J7WCM4</accession>
<dbReference type="InterPro" id="IPR011049">
    <property type="entry name" value="Serralysin-like_metalloprot_C"/>
</dbReference>
<dbReference type="SUPFAM" id="SSF82171">
    <property type="entry name" value="DPP6 N-terminal domain-like"/>
    <property type="match status" value="1"/>
</dbReference>
<dbReference type="SUPFAM" id="SSF51120">
    <property type="entry name" value="beta-Roll"/>
    <property type="match status" value="3"/>
</dbReference>
<organism evidence="2 3">
    <name type="scientific">Thetidibacter halocola</name>
    <dbReference type="NCBI Taxonomy" id="2827239"/>
    <lineage>
        <taxon>Bacteria</taxon>
        <taxon>Pseudomonadati</taxon>
        <taxon>Pseudomonadota</taxon>
        <taxon>Alphaproteobacteria</taxon>
        <taxon>Rhodobacterales</taxon>
        <taxon>Roseobacteraceae</taxon>
        <taxon>Thetidibacter</taxon>
    </lineage>
</organism>
<name>A0A8J7WCM4_9RHOB</name>
<dbReference type="Pfam" id="PF07676">
    <property type="entry name" value="PD40"/>
    <property type="match status" value="1"/>
</dbReference>
<keyword evidence="3" id="KW-1185">Reference proteome</keyword>
<comment type="caution">
    <text evidence="2">The sequence shown here is derived from an EMBL/GenBank/DDBJ whole genome shotgun (WGS) entry which is preliminary data.</text>
</comment>
<dbReference type="Proteomes" id="UP000681356">
    <property type="component" value="Unassembled WGS sequence"/>
</dbReference>
<dbReference type="GO" id="GO:0005509">
    <property type="term" value="F:calcium ion binding"/>
    <property type="evidence" value="ECO:0007669"/>
    <property type="project" value="InterPro"/>
</dbReference>
<dbReference type="InterPro" id="IPR011042">
    <property type="entry name" value="6-blade_b-propeller_TolB-like"/>
</dbReference>
<dbReference type="EMBL" id="JAGTUU010000003">
    <property type="protein sequence ID" value="MBS0123974.1"/>
    <property type="molecule type" value="Genomic_DNA"/>
</dbReference>
<evidence type="ECO:0000313" key="3">
    <source>
        <dbReference type="Proteomes" id="UP000681356"/>
    </source>
</evidence>
<dbReference type="InterPro" id="IPR018511">
    <property type="entry name" value="Hemolysin-typ_Ca-bd_CS"/>
</dbReference>
<proteinExistence type="inferred from homology"/>
<dbReference type="PANTHER" id="PTHR36842">
    <property type="entry name" value="PROTEIN TOLB HOMOLOG"/>
    <property type="match status" value="1"/>
</dbReference>
<dbReference type="Gene3D" id="2.150.10.10">
    <property type="entry name" value="Serralysin-like metalloprotease, C-terminal"/>
    <property type="match status" value="3"/>
</dbReference>
<dbReference type="Pfam" id="PF00353">
    <property type="entry name" value="HemolysinCabind"/>
    <property type="match status" value="6"/>
</dbReference>
<dbReference type="AlphaFoldDB" id="A0A8J7WCM4"/>
<sequence length="965" mass="97582">MALIRFSTLVDGQVLGFEDTADVLRIDNPALTAASLRLSQTAAGTVLALGGKTVTLTGMDLSRFSLSNLVFADASAAILGDMTTGVIGDAFGLDYDVSASARGVYIDGLGGADTVRGSDKADYIVGNGPLTVRAEHVSQVGGVGSPNASFLPTISADGIFVGFAGGWVDFGSASNSAVDVFVKTMTTGAVTNEQVAIDGTFGRSGAGVPVISADGRWLVFLSSSDLRLDGAPSSTIFVADTASNAVLVASASSGGVYADGPSDNPDISADGRFVVFESRSSNLAPGAEFTREDIFLKDMATGQTTRISTTGGADSNGVSVDPAVSADGRFVVFASDATDLTASETGFGHFDIYLWDRTTGGLTNITAGRGGVSSSYEADVAAANGGRVVFTSDKALVADDTNNARDVYAYDIVTGSFTRVSVRADGGQAQGSSQDAAVSDDGRFVVFRSFASDLVPVDSNGYPDLFVKDLETGAIRIVSRAPGAEANQAVSGAPSISSGGDWIVFATSASNLSTTDANGGFSDVYRIANPLLFDTLMGGKGDDTYALHRNDIVVERVGEGRDTVIASFTYTLPRNVENLVLAGGANINGTGNALGNVLTGNGGSNRLDGMAGMDTASYASAGRAVTVSLAIAGEQATGVGRDTLVSIENLIGSRFNDRLTGDDGANALRGGAGGDTLEGGAGNDTYYVDSDTDIIIEANGNGVDKVVASVNWTLSPTLEKLTLTGTATIGQGNSAANILTGNALDNTLRGFAGNDRLFGGAGNDRLEGGLGNDRLDGGLGNDTLSGGEGDDTYVVESSADIIVETPTGHDTVISSVDWTLGSLLESLILTGAAGRGQGNSGDNAITGNALANTLNGFAGNDTISGGAGNDTLNGGVGDDSLSGGGGFDTFVFVGAAGMDTIADFDVLSAAERIDLSGVAEIVSFADLVSDHLVQVGADAVISAPGLSITLLGIQTADLGADDFIF</sequence>